<evidence type="ECO:0000256" key="1">
    <source>
        <dbReference type="ARBA" id="ARBA00022737"/>
    </source>
</evidence>
<accession>A0A2Z6PQ20</accession>
<keyword evidence="1" id="KW-0677">Repeat</keyword>
<dbReference type="InterPro" id="IPR002885">
    <property type="entry name" value="PPR_rpt"/>
</dbReference>
<evidence type="ECO:0000256" key="2">
    <source>
        <dbReference type="PROSITE-ProRule" id="PRU00708"/>
    </source>
</evidence>
<dbReference type="GO" id="GO:0009451">
    <property type="term" value="P:RNA modification"/>
    <property type="evidence" value="ECO:0007669"/>
    <property type="project" value="InterPro"/>
</dbReference>
<dbReference type="Gene3D" id="1.25.40.10">
    <property type="entry name" value="Tetratricopeptide repeat domain"/>
    <property type="match status" value="1"/>
</dbReference>
<feature type="repeat" description="PPR" evidence="2">
    <location>
        <begin position="25"/>
        <end position="59"/>
    </location>
</feature>
<dbReference type="InterPro" id="IPR046960">
    <property type="entry name" value="PPR_At4g14850-like_plant"/>
</dbReference>
<evidence type="ECO:0000313" key="3">
    <source>
        <dbReference type="EMBL" id="GAU48237.1"/>
    </source>
</evidence>
<name>A0A2Z6PQ20_TRISU</name>
<dbReference type="EMBL" id="DF974397">
    <property type="protein sequence ID" value="GAU48237.1"/>
    <property type="molecule type" value="Genomic_DNA"/>
</dbReference>
<dbReference type="PROSITE" id="PS51375">
    <property type="entry name" value="PPR"/>
    <property type="match status" value="1"/>
</dbReference>
<dbReference type="NCBIfam" id="TIGR00756">
    <property type="entry name" value="PPR"/>
    <property type="match status" value="1"/>
</dbReference>
<dbReference type="AlphaFoldDB" id="A0A2Z6PQ20"/>
<dbReference type="GO" id="GO:0003723">
    <property type="term" value="F:RNA binding"/>
    <property type="evidence" value="ECO:0007669"/>
    <property type="project" value="InterPro"/>
</dbReference>
<dbReference type="InterPro" id="IPR011990">
    <property type="entry name" value="TPR-like_helical_dom_sf"/>
</dbReference>
<dbReference type="Proteomes" id="UP000242715">
    <property type="component" value="Unassembled WGS sequence"/>
</dbReference>
<dbReference type="OrthoDB" id="185373at2759"/>
<dbReference type="PANTHER" id="PTHR47926">
    <property type="entry name" value="PENTATRICOPEPTIDE REPEAT-CONTAINING PROTEIN"/>
    <property type="match status" value="1"/>
</dbReference>
<evidence type="ECO:0000313" key="4">
    <source>
        <dbReference type="Proteomes" id="UP000242715"/>
    </source>
</evidence>
<keyword evidence="4" id="KW-1185">Reference proteome</keyword>
<organism evidence="3 4">
    <name type="scientific">Trifolium subterraneum</name>
    <name type="common">Subterranean clover</name>
    <dbReference type="NCBI Taxonomy" id="3900"/>
    <lineage>
        <taxon>Eukaryota</taxon>
        <taxon>Viridiplantae</taxon>
        <taxon>Streptophyta</taxon>
        <taxon>Embryophyta</taxon>
        <taxon>Tracheophyta</taxon>
        <taxon>Spermatophyta</taxon>
        <taxon>Magnoliopsida</taxon>
        <taxon>eudicotyledons</taxon>
        <taxon>Gunneridae</taxon>
        <taxon>Pentapetalae</taxon>
        <taxon>rosids</taxon>
        <taxon>fabids</taxon>
        <taxon>Fabales</taxon>
        <taxon>Fabaceae</taxon>
        <taxon>Papilionoideae</taxon>
        <taxon>50 kb inversion clade</taxon>
        <taxon>NPAAA clade</taxon>
        <taxon>Hologalegina</taxon>
        <taxon>IRL clade</taxon>
        <taxon>Trifolieae</taxon>
        <taxon>Trifolium</taxon>
    </lineage>
</organism>
<sequence>MLACHWRQFGIHNVRGFFDRMPVRDTASWNTMISGYAQVGLMDEARRFFAAMPEKNWITWSVMVSGYVVCGDIDVVECFYGIVFEDFGDMECYDCLVCS</sequence>
<proteinExistence type="predicted"/>
<reference evidence="4" key="1">
    <citation type="journal article" date="2017" name="Front. Plant Sci.">
        <title>Climate Clever Clovers: New Paradigm to Reduce the Environmental Footprint of Ruminants by Breeding Low Methanogenic Forages Utilizing Haplotype Variation.</title>
        <authorList>
            <person name="Kaur P."/>
            <person name="Appels R."/>
            <person name="Bayer P.E."/>
            <person name="Keeble-Gagnere G."/>
            <person name="Wang J."/>
            <person name="Hirakawa H."/>
            <person name="Shirasawa K."/>
            <person name="Vercoe P."/>
            <person name="Stefanova K."/>
            <person name="Durmic Z."/>
            <person name="Nichols P."/>
            <person name="Revell C."/>
            <person name="Isobe S.N."/>
            <person name="Edwards D."/>
            <person name="Erskine W."/>
        </authorList>
    </citation>
    <scope>NUCLEOTIDE SEQUENCE [LARGE SCALE GENOMIC DNA]</scope>
    <source>
        <strain evidence="4">cv. Daliak</strain>
    </source>
</reference>
<protein>
    <recommendedName>
        <fullName evidence="5">Pentatricopeptide repeat-containing protein</fullName>
    </recommendedName>
</protein>
<dbReference type="Pfam" id="PF13041">
    <property type="entry name" value="PPR_2"/>
    <property type="match status" value="1"/>
</dbReference>
<gene>
    <name evidence="3" type="ORF">TSUD_184170</name>
</gene>
<evidence type="ECO:0008006" key="5">
    <source>
        <dbReference type="Google" id="ProtNLM"/>
    </source>
</evidence>